<dbReference type="PATRIC" id="fig|886882.15.peg.5652"/>
<evidence type="ECO:0000313" key="1">
    <source>
        <dbReference type="EMBL" id="ADO59674.1"/>
    </source>
</evidence>
<sequence>MNIYKLVCSLTDKFEISEWKWKLVEERNTYYKIDSGVTKIQLKKTDLNRVTQTLHMLDLEVQVFCTEELLETFRRDLPSIYKQEVRKMISLLQNKLEKLP</sequence>
<dbReference type="Proteomes" id="UP000006868">
    <property type="component" value="Plasmid pSC2"/>
</dbReference>
<dbReference type="EMBL" id="CP002214">
    <property type="protein sequence ID" value="ADO59674.1"/>
    <property type="molecule type" value="Genomic_DNA"/>
</dbReference>
<protein>
    <submittedName>
        <fullName evidence="1">Uncharacterized protein</fullName>
    </submittedName>
</protein>
<name>E3EJS6_PAEPS</name>
<dbReference type="RefSeq" id="WP_013386088.1">
    <property type="nucleotide sequence ID" value="NC_014628.2"/>
</dbReference>
<proteinExistence type="predicted"/>
<reference evidence="1 2" key="1">
    <citation type="journal article" date="2011" name="J. Bacteriol.">
        <title>Complete genome sequence of Paenibacillus polymyxa SC2, a strain of plant growth-promoting Rhizobacterium with broad-spectrum antimicrobial activity.</title>
        <authorList>
            <person name="Ma M."/>
            <person name="Wang C."/>
            <person name="Ding Y."/>
            <person name="Li L."/>
            <person name="Shen D."/>
            <person name="Jiang X."/>
            <person name="Guan D."/>
            <person name="Cao F."/>
            <person name="Chen H."/>
            <person name="Feng R."/>
            <person name="Wang X."/>
            <person name="Ge Y."/>
            <person name="Yao L."/>
            <person name="Bing X."/>
            <person name="Yang X."/>
            <person name="Li J."/>
            <person name="Du B."/>
        </authorList>
    </citation>
    <scope>NUCLEOTIDE SEQUENCE [LARGE SCALE GENOMIC DNA]</scope>
    <source>
        <strain evidence="1 2">SC2</strain>
        <plasmid evidence="2">pSC2</plasmid>
    </source>
</reference>
<organism evidence="1 2">
    <name type="scientific">Paenibacillus polymyxa (strain SC2)</name>
    <name type="common">Bacillus polymyxa</name>
    <dbReference type="NCBI Taxonomy" id="886882"/>
    <lineage>
        <taxon>Bacteria</taxon>
        <taxon>Bacillati</taxon>
        <taxon>Bacillota</taxon>
        <taxon>Bacilli</taxon>
        <taxon>Bacillales</taxon>
        <taxon>Paenibacillaceae</taxon>
        <taxon>Paenibacillus</taxon>
    </lineage>
</organism>
<accession>E3EJS6</accession>
<geneLocation type="plasmid" evidence="1 2">
    <name>pSC2</name>
</geneLocation>
<dbReference type="AlphaFoldDB" id="E3EJS6"/>
<dbReference type="KEGG" id="ppm:PPSC2_26740"/>
<evidence type="ECO:0000313" key="2">
    <source>
        <dbReference type="Proteomes" id="UP000006868"/>
    </source>
</evidence>
<keyword evidence="1" id="KW-0614">Plasmid</keyword>
<gene>
    <name evidence="1" type="ORF">PPSC2_26740</name>
</gene>
<dbReference type="HOGENOM" id="CLU_2303143_0_0_9"/>